<dbReference type="AlphaFoldDB" id="A0A9P9I709"/>
<gene>
    <name evidence="2" type="ORF">B0J11DRAFT_239734</name>
</gene>
<evidence type="ECO:0000256" key="1">
    <source>
        <dbReference type="SAM" id="MobiDB-lite"/>
    </source>
</evidence>
<keyword evidence="3" id="KW-1185">Reference proteome</keyword>
<dbReference type="Proteomes" id="UP000700596">
    <property type="component" value="Unassembled WGS sequence"/>
</dbReference>
<dbReference type="PANTHER" id="PTHR42087">
    <property type="entry name" value="ILP IS AN APOPTOSIS INHIBITOR"/>
    <property type="match status" value="1"/>
</dbReference>
<dbReference type="PANTHER" id="PTHR42087:SF1">
    <property type="entry name" value="ILP IS AN APOPTOSIS INHIBITOR"/>
    <property type="match status" value="1"/>
</dbReference>
<dbReference type="OrthoDB" id="5335812at2759"/>
<feature type="compositionally biased region" description="Polar residues" evidence="1">
    <location>
        <begin position="1"/>
        <end position="11"/>
    </location>
</feature>
<feature type="region of interest" description="Disordered" evidence="1">
    <location>
        <begin position="1"/>
        <end position="43"/>
    </location>
</feature>
<protein>
    <submittedName>
        <fullName evidence="2">Uncharacterized protein</fullName>
    </submittedName>
</protein>
<organism evidence="2 3">
    <name type="scientific">Dendryphion nanum</name>
    <dbReference type="NCBI Taxonomy" id="256645"/>
    <lineage>
        <taxon>Eukaryota</taxon>
        <taxon>Fungi</taxon>
        <taxon>Dikarya</taxon>
        <taxon>Ascomycota</taxon>
        <taxon>Pezizomycotina</taxon>
        <taxon>Dothideomycetes</taxon>
        <taxon>Pleosporomycetidae</taxon>
        <taxon>Pleosporales</taxon>
        <taxon>Torulaceae</taxon>
        <taxon>Dendryphion</taxon>
    </lineage>
</organism>
<feature type="compositionally biased region" description="Polar residues" evidence="1">
    <location>
        <begin position="33"/>
        <end position="43"/>
    </location>
</feature>
<comment type="caution">
    <text evidence="2">The sequence shown here is derived from an EMBL/GenBank/DDBJ whole genome shotgun (WGS) entry which is preliminary data.</text>
</comment>
<dbReference type="InterPro" id="IPR053267">
    <property type="entry name" value="Verrucosidin_biosynth-assoc"/>
</dbReference>
<evidence type="ECO:0000313" key="3">
    <source>
        <dbReference type="Proteomes" id="UP000700596"/>
    </source>
</evidence>
<dbReference type="EMBL" id="JAGMWT010000035">
    <property type="protein sequence ID" value="KAH7108829.1"/>
    <property type="molecule type" value="Genomic_DNA"/>
</dbReference>
<evidence type="ECO:0000313" key="2">
    <source>
        <dbReference type="EMBL" id="KAH7108829.1"/>
    </source>
</evidence>
<sequence length="255" mass="28494">MSQDFFTSNIPQGYPTVRSRGGGGPFTVVNPPSAGSSSGMGRNSAGSPQFDIFEWHSTFQRCQRYFLDHAQHDNNVQAVAALVNIQLPFQWTSNSIVNSSGPLQHSPGPGVYNLSWPRSVPVASLRDQPAPAWVSLVPFIRRLIITGMDREGVMHGFFGDDWRKGVGPVHECERRNYLFVAKSGGWSRVKIQYDMSPYESVPFLKPLQDVRLAEIEAAEEMWSQWLAMEDWMVGPRAPDAEDHQPQEAGCPVLDF</sequence>
<accession>A0A9P9I709</accession>
<name>A0A9P9I709_9PLEO</name>
<proteinExistence type="predicted"/>
<reference evidence="2" key="1">
    <citation type="journal article" date="2021" name="Nat. Commun.">
        <title>Genetic determinants of endophytism in the Arabidopsis root mycobiome.</title>
        <authorList>
            <person name="Mesny F."/>
            <person name="Miyauchi S."/>
            <person name="Thiergart T."/>
            <person name="Pickel B."/>
            <person name="Atanasova L."/>
            <person name="Karlsson M."/>
            <person name="Huettel B."/>
            <person name="Barry K.W."/>
            <person name="Haridas S."/>
            <person name="Chen C."/>
            <person name="Bauer D."/>
            <person name="Andreopoulos W."/>
            <person name="Pangilinan J."/>
            <person name="LaButti K."/>
            <person name="Riley R."/>
            <person name="Lipzen A."/>
            <person name="Clum A."/>
            <person name="Drula E."/>
            <person name="Henrissat B."/>
            <person name="Kohler A."/>
            <person name="Grigoriev I.V."/>
            <person name="Martin F.M."/>
            <person name="Hacquard S."/>
        </authorList>
    </citation>
    <scope>NUCLEOTIDE SEQUENCE</scope>
    <source>
        <strain evidence="2">MPI-CAGE-CH-0243</strain>
    </source>
</reference>